<organism evidence="1 2">
    <name type="scientific">Araneus ventricosus</name>
    <name type="common">Orbweaver spider</name>
    <name type="synonym">Epeira ventricosa</name>
    <dbReference type="NCBI Taxonomy" id="182803"/>
    <lineage>
        <taxon>Eukaryota</taxon>
        <taxon>Metazoa</taxon>
        <taxon>Ecdysozoa</taxon>
        <taxon>Arthropoda</taxon>
        <taxon>Chelicerata</taxon>
        <taxon>Arachnida</taxon>
        <taxon>Araneae</taxon>
        <taxon>Araneomorphae</taxon>
        <taxon>Entelegynae</taxon>
        <taxon>Araneoidea</taxon>
        <taxon>Araneidae</taxon>
        <taxon>Araneus</taxon>
    </lineage>
</organism>
<accession>A0A4Y2L3W1</accession>
<keyword evidence="2" id="KW-1185">Reference proteome</keyword>
<proteinExistence type="predicted"/>
<protein>
    <recommendedName>
        <fullName evidence="3">DDE-1 domain-containing protein</fullName>
    </recommendedName>
</protein>
<dbReference type="InterPro" id="IPR036397">
    <property type="entry name" value="RNaseH_sf"/>
</dbReference>
<dbReference type="Proteomes" id="UP000499080">
    <property type="component" value="Unassembled WGS sequence"/>
</dbReference>
<gene>
    <name evidence="1" type="ORF">AVEN_123458_1</name>
</gene>
<dbReference type="GO" id="GO:0003676">
    <property type="term" value="F:nucleic acid binding"/>
    <property type="evidence" value="ECO:0007669"/>
    <property type="project" value="InterPro"/>
</dbReference>
<name>A0A4Y2L3W1_ARAVE</name>
<comment type="caution">
    <text evidence="1">The sequence shown here is derived from an EMBL/GenBank/DDBJ whole genome shotgun (WGS) entry which is preliminary data.</text>
</comment>
<evidence type="ECO:0008006" key="3">
    <source>
        <dbReference type="Google" id="ProtNLM"/>
    </source>
</evidence>
<reference evidence="1 2" key="1">
    <citation type="journal article" date="2019" name="Sci. Rep.">
        <title>Orb-weaving spider Araneus ventricosus genome elucidates the spidroin gene catalogue.</title>
        <authorList>
            <person name="Kono N."/>
            <person name="Nakamura H."/>
            <person name="Ohtoshi R."/>
            <person name="Moran D.A.P."/>
            <person name="Shinohara A."/>
            <person name="Yoshida Y."/>
            <person name="Fujiwara M."/>
            <person name="Mori M."/>
            <person name="Tomita M."/>
            <person name="Arakawa K."/>
        </authorList>
    </citation>
    <scope>NUCLEOTIDE SEQUENCE [LARGE SCALE GENOMIC DNA]</scope>
</reference>
<dbReference type="EMBL" id="BGPR01005331">
    <property type="protein sequence ID" value="GBN09212.1"/>
    <property type="molecule type" value="Genomic_DNA"/>
</dbReference>
<dbReference type="OrthoDB" id="6568111at2759"/>
<dbReference type="Gene3D" id="3.30.420.10">
    <property type="entry name" value="Ribonuclease H-like superfamily/Ribonuclease H"/>
    <property type="match status" value="1"/>
</dbReference>
<sequence>MLSDGVILLQVNTHTSRKTQEVLQKFEWEICATPPPYSQDSAPNLGSKRLYGTKFSSNSDVKTAAENWLNG</sequence>
<evidence type="ECO:0000313" key="1">
    <source>
        <dbReference type="EMBL" id="GBN09212.1"/>
    </source>
</evidence>
<dbReference type="AlphaFoldDB" id="A0A4Y2L3W1"/>
<evidence type="ECO:0000313" key="2">
    <source>
        <dbReference type="Proteomes" id="UP000499080"/>
    </source>
</evidence>